<keyword evidence="9" id="KW-1185">Reference proteome</keyword>
<dbReference type="PANTHER" id="PTHR43124">
    <property type="entry name" value="PURINE EFFLUX PUMP PBUE"/>
    <property type="match status" value="1"/>
</dbReference>
<feature type="transmembrane region" description="Helical" evidence="6">
    <location>
        <begin position="164"/>
        <end position="185"/>
    </location>
</feature>
<feature type="transmembrane region" description="Helical" evidence="6">
    <location>
        <begin position="248"/>
        <end position="267"/>
    </location>
</feature>
<evidence type="ECO:0000259" key="7">
    <source>
        <dbReference type="PROSITE" id="PS50850"/>
    </source>
</evidence>
<feature type="transmembrane region" description="Helical" evidence="6">
    <location>
        <begin position="334"/>
        <end position="356"/>
    </location>
</feature>
<keyword evidence="4 6" id="KW-1133">Transmembrane helix</keyword>
<feature type="transmembrane region" description="Helical" evidence="6">
    <location>
        <begin position="362"/>
        <end position="381"/>
    </location>
</feature>
<protein>
    <submittedName>
        <fullName evidence="8">MFS transporter</fullName>
    </submittedName>
</protein>
<dbReference type="RefSeq" id="WP_217148120.1">
    <property type="nucleotide sequence ID" value="NZ_JAFMOY010000109.1"/>
</dbReference>
<comment type="subcellular location">
    <subcellularLocation>
        <location evidence="1">Cell membrane</location>
        <topology evidence="1">Multi-pass membrane protein</topology>
    </subcellularLocation>
</comment>
<feature type="transmembrane region" description="Helical" evidence="6">
    <location>
        <begin position="298"/>
        <end position="322"/>
    </location>
</feature>
<dbReference type="PROSITE" id="PS50850">
    <property type="entry name" value="MFS"/>
    <property type="match status" value="1"/>
</dbReference>
<evidence type="ECO:0000256" key="3">
    <source>
        <dbReference type="ARBA" id="ARBA00022692"/>
    </source>
</evidence>
<feature type="transmembrane region" description="Helical" evidence="6">
    <location>
        <begin position="206"/>
        <end position="228"/>
    </location>
</feature>
<dbReference type="InterPro" id="IPR011701">
    <property type="entry name" value="MFS"/>
</dbReference>
<evidence type="ECO:0000256" key="5">
    <source>
        <dbReference type="ARBA" id="ARBA00023136"/>
    </source>
</evidence>
<evidence type="ECO:0000256" key="6">
    <source>
        <dbReference type="SAM" id="Phobius"/>
    </source>
</evidence>
<feature type="transmembrane region" description="Helical" evidence="6">
    <location>
        <begin position="109"/>
        <end position="126"/>
    </location>
</feature>
<feature type="domain" description="Major facilitator superfamily (MFS) profile" evidence="7">
    <location>
        <begin position="14"/>
        <end position="384"/>
    </location>
</feature>
<dbReference type="InterPro" id="IPR050189">
    <property type="entry name" value="MFS_Efflux_Transporters"/>
</dbReference>
<dbReference type="PANTHER" id="PTHR43124:SF3">
    <property type="entry name" value="CHLORAMPHENICOL EFFLUX PUMP RV0191"/>
    <property type="match status" value="1"/>
</dbReference>
<keyword evidence="2" id="KW-1003">Cell membrane</keyword>
<accession>A0ABS6LCD0</accession>
<evidence type="ECO:0000256" key="1">
    <source>
        <dbReference type="ARBA" id="ARBA00004651"/>
    </source>
</evidence>
<reference evidence="8 9" key="1">
    <citation type="submission" date="2021-03" db="EMBL/GenBank/DDBJ databases">
        <title>Five novel Rahnella species.</title>
        <authorList>
            <person name="Brady C."/>
            <person name="Asselin J."/>
            <person name="Beer S."/>
            <person name="Bruberg M.B."/>
            <person name="Crampton B."/>
            <person name="Venter S."/>
            <person name="Arnold D."/>
            <person name="Denman S."/>
        </authorList>
    </citation>
    <scope>NUCLEOTIDE SEQUENCE [LARGE SCALE GENOMIC DNA]</scope>
    <source>
        <strain evidence="8 9">FRB 231</strain>
    </source>
</reference>
<evidence type="ECO:0000256" key="4">
    <source>
        <dbReference type="ARBA" id="ARBA00022989"/>
    </source>
</evidence>
<evidence type="ECO:0000313" key="8">
    <source>
        <dbReference type="EMBL" id="MBU9844174.1"/>
    </source>
</evidence>
<feature type="transmembrane region" description="Helical" evidence="6">
    <location>
        <begin position="138"/>
        <end position="158"/>
    </location>
</feature>
<proteinExistence type="predicted"/>
<dbReference type="Proteomes" id="UP000739284">
    <property type="component" value="Unassembled WGS sequence"/>
</dbReference>
<dbReference type="InterPro" id="IPR020846">
    <property type="entry name" value="MFS_dom"/>
</dbReference>
<dbReference type="CDD" id="cd17324">
    <property type="entry name" value="MFS_NepI_like"/>
    <property type="match status" value="1"/>
</dbReference>
<organism evidence="8 9">
    <name type="scientific">Rahnella ecdela</name>
    <dbReference type="NCBI Taxonomy" id="2816250"/>
    <lineage>
        <taxon>Bacteria</taxon>
        <taxon>Pseudomonadati</taxon>
        <taxon>Pseudomonadota</taxon>
        <taxon>Gammaproteobacteria</taxon>
        <taxon>Enterobacterales</taxon>
        <taxon>Yersiniaceae</taxon>
        <taxon>Rahnella</taxon>
    </lineage>
</organism>
<keyword evidence="3 6" id="KW-0812">Transmembrane</keyword>
<keyword evidence="5 6" id="KW-0472">Membrane</keyword>
<feature type="transmembrane region" description="Helical" evidence="6">
    <location>
        <begin position="274"/>
        <end position="292"/>
    </location>
</feature>
<gene>
    <name evidence="8" type="ORF">J1784_03975</name>
</gene>
<evidence type="ECO:0000256" key="2">
    <source>
        <dbReference type="ARBA" id="ARBA00022475"/>
    </source>
</evidence>
<dbReference type="EMBL" id="JAFMOY010000109">
    <property type="protein sequence ID" value="MBU9844174.1"/>
    <property type="molecule type" value="Genomic_DNA"/>
</dbReference>
<name>A0ABS6LCD0_9GAMM</name>
<feature type="transmembrane region" description="Helical" evidence="6">
    <location>
        <begin position="49"/>
        <end position="69"/>
    </location>
</feature>
<feature type="transmembrane region" description="Helical" evidence="6">
    <location>
        <begin position="81"/>
        <end position="103"/>
    </location>
</feature>
<comment type="caution">
    <text evidence="8">The sequence shown here is derived from an EMBL/GenBank/DDBJ whole genome shotgun (WGS) entry which is preliminary data.</text>
</comment>
<evidence type="ECO:0000313" key="9">
    <source>
        <dbReference type="Proteomes" id="UP000739284"/>
    </source>
</evidence>
<dbReference type="Pfam" id="PF07690">
    <property type="entry name" value="MFS_1"/>
    <property type="match status" value="1"/>
</dbReference>
<sequence>MNNPAQKSPLPLSALLAMALTGFIAIMTETLPAGLLPQIAAGLNISQAMAGQLITLYAAGSLMAVIPLAALTRGWNRRTALLTAIVGFLVFNTLTTFSTHYILTLFARWMAGAAAGLAWGLLAGYARRMVPVEQQGRALSVAMVGTPLALSVGVPLGTWMGSLLGWRMAFGVMSALTLFLVVWVIRKVPDYPGQAASQRQSLRHVVTMPGVRSILLVILLWMLTHNLLYTYIVPFLQLSGLSDRADQILLVFGIGALAGIGITGLLVDRRLRQTLLLSLLLFTLVSLALVFFSQSPLIVVVCVALWGLTFGGAATLLQTAIADATGEHADMAQSMVVVAWNLAIAGGGVTGGILLETAGVKAFPQTMLLLLAAGLIIAWRAKNRGFRPGARHTITAQIPNEQEQDQSFKTAEKV</sequence>